<dbReference type="InterPro" id="IPR024653">
    <property type="entry name" value="Peptidase_M10/M27/M57"/>
</dbReference>
<dbReference type="GO" id="GO:0008237">
    <property type="term" value="F:metallopeptidase activity"/>
    <property type="evidence" value="ECO:0007669"/>
    <property type="project" value="InterPro"/>
</dbReference>
<keyword evidence="1" id="KW-0732">Signal</keyword>
<dbReference type="SUPFAM" id="SSF55486">
    <property type="entry name" value="Metalloproteases ('zincins'), catalytic domain"/>
    <property type="match status" value="1"/>
</dbReference>
<dbReference type="Pfam" id="PF12388">
    <property type="entry name" value="Peptidase_M57"/>
    <property type="match status" value="1"/>
</dbReference>
<dbReference type="EMBL" id="FQYP01000004">
    <property type="protein sequence ID" value="SHI91689.1"/>
    <property type="molecule type" value="Genomic_DNA"/>
</dbReference>
<dbReference type="AlphaFoldDB" id="A0A1M6F248"/>
<gene>
    <name evidence="2" type="ORF">SAMN04488508_10451</name>
</gene>
<reference evidence="3" key="1">
    <citation type="submission" date="2016-11" db="EMBL/GenBank/DDBJ databases">
        <authorList>
            <person name="Varghese N."/>
            <person name="Submissions S."/>
        </authorList>
    </citation>
    <scope>NUCLEOTIDE SEQUENCE [LARGE SCALE GENOMIC DNA]</scope>
    <source>
        <strain evidence="3">DSM 22623</strain>
    </source>
</reference>
<dbReference type="Proteomes" id="UP000184432">
    <property type="component" value="Unassembled WGS sequence"/>
</dbReference>
<evidence type="ECO:0000256" key="1">
    <source>
        <dbReference type="SAM" id="SignalP"/>
    </source>
</evidence>
<dbReference type="Gene3D" id="3.40.390.10">
    <property type="entry name" value="Collagenase (Catalytic Domain)"/>
    <property type="match status" value="1"/>
</dbReference>
<sequence length="271" mass="29379">MLFACLGTVLLMAVSCQSDADEPQTTEQSILESQIASLGFVTEAMYEAELDGKKGVVVEGDIFLDKAMISDLLKEQQPSDDLEKHYVTPSLLPRDRAVTVDVFLDPSFSSTMRAAFNEALNRYNELNINLTFRSVSSEAASDIAILLRDIPNTPQGNVVLGRSAGFPRNGRPATPITLNSKVFGSRTPADAPTVIAHEIGHAIGFRHTDLFDRSFSCGGEPVNEQDFSNPGALFVPGTPRGPENGSWMLACSDGSDRPFTAADRTALRFVY</sequence>
<dbReference type="STRING" id="570521.SAMN04488508_10451"/>
<dbReference type="InterPro" id="IPR024079">
    <property type="entry name" value="MetalloPept_cat_dom_sf"/>
</dbReference>
<protein>
    <submittedName>
        <fullName evidence="2">Dual-action HEIGH metallo-peptidase</fullName>
    </submittedName>
</protein>
<name>A0A1M6F248_9FLAO</name>
<proteinExistence type="predicted"/>
<evidence type="ECO:0000313" key="2">
    <source>
        <dbReference type="EMBL" id="SHI91689.1"/>
    </source>
</evidence>
<evidence type="ECO:0000313" key="3">
    <source>
        <dbReference type="Proteomes" id="UP000184432"/>
    </source>
</evidence>
<feature type="chain" id="PRO_5012838903" evidence="1">
    <location>
        <begin position="21"/>
        <end position="271"/>
    </location>
</feature>
<feature type="signal peptide" evidence="1">
    <location>
        <begin position="1"/>
        <end position="20"/>
    </location>
</feature>
<accession>A0A1M6F248</accession>
<keyword evidence="3" id="KW-1185">Reference proteome</keyword>
<organism evidence="2 3">
    <name type="scientific">Aquimarina spongiae</name>
    <dbReference type="NCBI Taxonomy" id="570521"/>
    <lineage>
        <taxon>Bacteria</taxon>
        <taxon>Pseudomonadati</taxon>
        <taxon>Bacteroidota</taxon>
        <taxon>Flavobacteriia</taxon>
        <taxon>Flavobacteriales</taxon>
        <taxon>Flavobacteriaceae</taxon>
        <taxon>Aquimarina</taxon>
    </lineage>
</organism>